<feature type="domain" description="Penicillin-binding protein transpeptidase" evidence="10">
    <location>
        <begin position="366"/>
        <end position="617"/>
    </location>
</feature>
<dbReference type="InterPro" id="IPR050396">
    <property type="entry name" value="Glycosyltr_51/Transpeptidase"/>
</dbReference>
<name>A0A6J6K6X9_9ZZZZ</name>
<keyword evidence="4" id="KW-0808">Transferase</keyword>
<dbReference type="GO" id="GO:0006508">
    <property type="term" value="P:proteolysis"/>
    <property type="evidence" value="ECO:0007669"/>
    <property type="project" value="UniProtKB-KW"/>
</dbReference>
<dbReference type="PANTHER" id="PTHR32282:SF33">
    <property type="entry name" value="PEPTIDOGLYCAN GLYCOSYLTRANSFERASE"/>
    <property type="match status" value="1"/>
</dbReference>
<accession>A0A6J6K6X9</accession>
<evidence type="ECO:0000256" key="2">
    <source>
        <dbReference type="ARBA" id="ARBA00022670"/>
    </source>
</evidence>
<keyword evidence="9" id="KW-0472">Membrane</keyword>
<dbReference type="AlphaFoldDB" id="A0A6J6K6X9"/>
<evidence type="ECO:0000256" key="5">
    <source>
        <dbReference type="ARBA" id="ARBA00022801"/>
    </source>
</evidence>
<dbReference type="SUPFAM" id="SSF53955">
    <property type="entry name" value="Lysozyme-like"/>
    <property type="match status" value="1"/>
</dbReference>
<keyword evidence="9" id="KW-0812">Transmembrane</keyword>
<dbReference type="PANTHER" id="PTHR32282">
    <property type="entry name" value="BINDING PROTEIN TRANSPEPTIDASE, PUTATIVE-RELATED"/>
    <property type="match status" value="1"/>
</dbReference>
<proteinExistence type="predicted"/>
<dbReference type="InterPro" id="IPR036950">
    <property type="entry name" value="PBP_transglycosylase"/>
</dbReference>
<protein>
    <recommendedName>
        <fullName evidence="7">peptidoglycan glycosyltransferase</fullName>
        <ecNumber evidence="7">2.4.99.28</ecNumber>
    </recommendedName>
</protein>
<dbReference type="GO" id="GO:0009252">
    <property type="term" value="P:peptidoglycan biosynthetic process"/>
    <property type="evidence" value="ECO:0007669"/>
    <property type="project" value="TreeGrafter"/>
</dbReference>
<evidence type="ECO:0000256" key="7">
    <source>
        <dbReference type="ARBA" id="ARBA00044770"/>
    </source>
</evidence>
<evidence type="ECO:0000256" key="3">
    <source>
        <dbReference type="ARBA" id="ARBA00022676"/>
    </source>
</evidence>
<reference evidence="12" key="1">
    <citation type="submission" date="2020-05" db="EMBL/GenBank/DDBJ databases">
        <authorList>
            <person name="Chiriac C."/>
            <person name="Salcher M."/>
            <person name="Ghai R."/>
            <person name="Kavagutti S V."/>
        </authorList>
    </citation>
    <scope>NUCLEOTIDE SEQUENCE</scope>
</reference>
<feature type="transmembrane region" description="Helical" evidence="9">
    <location>
        <begin position="35"/>
        <end position="58"/>
    </location>
</feature>
<dbReference type="InterPro" id="IPR023346">
    <property type="entry name" value="Lysozyme-like_dom_sf"/>
</dbReference>
<evidence type="ECO:0000259" key="11">
    <source>
        <dbReference type="Pfam" id="PF00912"/>
    </source>
</evidence>
<evidence type="ECO:0000256" key="6">
    <source>
        <dbReference type="ARBA" id="ARBA00023268"/>
    </source>
</evidence>
<evidence type="ECO:0000256" key="1">
    <source>
        <dbReference type="ARBA" id="ARBA00022645"/>
    </source>
</evidence>
<dbReference type="InterPro" id="IPR001264">
    <property type="entry name" value="Glyco_trans_51"/>
</dbReference>
<sequence length="791" mass="84995">MLGSGDAGPIAVASTVEIAVNDSSRKKRAHWAMRLGITLLAGALLMTAGIVGAAPHVWKMANAHEETPVKLPGFIGLSNRTKMLDSAGQQVGVFEFENSQPIAIDQVPEHVVATLLAVEDSSFEKHKGVNLRALVRATLSNFQYSSGRQGASTITQQVVKNEYLAGLPRDGRYKILQARYAVMLEKTTPKKLIVERYLNTVFFGNNAYGIQAAAEVYFGKKVADLSIAEAAFLVGLVQAPSSYDPINRPVASKRRFNQVIDRLVQVNLVTKEEGASLQAETGFQVPETKREVPQQGTNRTYFTEMVRDYLLNKSTILGATYQERFNMLYRGGITVTTTLDAKAQAQAEAAAKKNLPTNKTGIQSSMVSVDTATGALRALVGGPGFVAGRTEVNLALRRRQTGSTIKMFVLTAALEAGVQASDIIDGTLPCTLPNPGLPEEPFKITKGVSNPVATLEAQTYLSINCAYARLAQIVGLNRVVNTMYRVASSSYLTRENYKIQPYASFSTGANEFSPFDIASGAQTVANGGIHHEPYFIEKVEGPSGVLYQHQLAPQQVISKEVADAEVDILKKTMTLGTARRSPLANNRPSAGKTGTQDENTNAWFVGFTKQLTTAVWVGDPKGYTPMVNIPEFRADGVARVTGNTYPVRIWKAFMDAAHKDLPNVDWDAPPKPTRNPMRLYLPGLDCIAELVSGKLPRTATGPVTTVVPGTTTTTVPVPVTVAPPTVTTIPGAPVIAPTTTVFKGPIVRVVDPGTTIAPTDLNPLTPIVGVDPLRTFVYSCAKGLPASVRAG</sequence>
<keyword evidence="6" id="KW-0511">Multifunctional enzyme</keyword>
<evidence type="ECO:0000313" key="12">
    <source>
        <dbReference type="EMBL" id="CAB4645046.1"/>
    </source>
</evidence>
<keyword evidence="5" id="KW-0378">Hydrolase</keyword>
<keyword evidence="1" id="KW-0121">Carboxypeptidase</keyword>
<dbReference type="InterPro" id="IPR012338">
    <property type="entry name" value="Beta-lactam/transpept-like"/>
</dbReference>
<evidence type="ECO:0000259" key="10">
    <source>
        <dbReference type="Pfam" id="PF00905"/>
    </source>
</evidence>
<gene>
    <name evidence="12" type="ORF">UFOPK2214_00177</name>
</gene>
<dbReference type="Pfam" id="PF00912">
    <property type="entry name" value="Transgly"/>
    <property type="match status" value="1"/>
</dbReference>
<dbReference type="SUPFAM" id="SSF56601">
    <property type="entry name" value="beta-lactamase/transpeptidase-like"/>
    <property type="match status" value="1"/>
</dbReference>
<dbReference type="GO" id="GO:0008955">
    <property type="term" value="F:peptidoglycan glycosyltransferase activity"/>
    <property type="evidence" value="ECO:0007669"/>
    <property type="project" value="UniProtKB-EC"/>
</dbReference>
<dbReference type="EMBL" id="CAEZWJ010000003">
    <property type="protein sequence ID" value="CAB4645046.1"/>
    <property type="molecule type" value="Genomic_DNA"/>
</dbReference>
<keyword evidence="3" id="KW-0328">Glycosyltransferase</keyword>
<dbReference type="GO" id="GO:0008658">
    <property type="term" value="F:penicillin binding"/>
    <property type="evidence" value="ECO:0007669"/>
    <property type="project" value="InterPro"/>
</dbReference>
<evidence type="ECO:0000256" key="8">
    <source>
        <dbReference type="ARBA" id="ARBA00049902"/>
    </source>
</evidence>
<feature type="domain" description="Glycosyl transferase family 51" evidence="11">
    <location>
        <begin position="91"/>
        <end position="263"/>
    </location>
</feature>
<dbReference type="Gene3D" id="1.10.3810.10">
    <property type="entry name" value="Biosynthetic peptidoglycan transglycosylase-like"/>
    <property type="match status" value="1"/>
</dbReference>
<dbReference type="InterPro" id="IPR001460">
    <property type="entry name" value="PCN-bd_Tpept"/>
</dbReference>
<keyword evidence="9" id="KW-1133">Transmembrane helix</keyword>
<organism evidence="12">
    <name type="scientific">freshwater metagenome</name>
    <dbReference type="NCBI Taxonomy" id="449393"/>
    <lineage>
        <taxon>unclassified sequences</taxon>
        <taxon>metagenomes</taxon>
        <taxon>ecological metagenomes</taxon>
    </lineage>
</organism>
<dbReference type="GO" id="GO:0030288">
    <property type="term" value="C:outer membrane-bounded periplasmic space"/>
    <property type="evidence" value="ECO:0007669"/>
    <property type="project" value="TreeGrafter"/>
</dbReference>
<dbReference type="Pfam" id="PF00905">
    <property type="entry name" value="Transpeptidase"/>
    <property type="match status" value="1"/>
</dbReference>
<dbReference type="EC" id="2.4.99.28" evidence="7"/>
<comment type="catalytic activity">
    <reaction evidence="8">
        <text>[GlcNAc-(1-&gt;4)-Mur2Ac(oyl-L-Ala-gamma-D-Glu-L-Lys-D-Ala-D-Ala)](n)-di-trans,octa-cis-undecaprenyl diphosphate + beta-D-GlcNAc-(1-&gt;4)-Mur2Ac(oyl-L-Ala-gamma-D-Glu-L-Lys-D-Ala-D-Ala)-di-trans,octa-cis-undecaprenyl diphosphate = [GlcNAc-(1-&gt;4)-Mur2Ac(oyl-L-Ala-gamma-D-Glu-L-Lys-D-Ala-D-Ala)](n+1)-di-trans,octa-cis-undecaprenyl diphosphate + di-trans,octa-cis-undecaprenyl diphosphate + H(+)</text>
        <dbReference type="Rhea" id="RHEA:23708"/>
        <dbReference type="Rhea" id="RHEA-COMP:9602"/>
        <dbReference type="Rhea" id="RHEA-COMP:9603"/>
        <dbReference type="ChEBI" id="CHEBI:15378"/>
        <dbReference type="ChEBI" id="CHEBI:58405"/>
        <dbReference type="ChEBI" id="CHEBI:60033"/>
        <dbReference type="ChEBI" id="CHEBI:78435"/>
        <dbReference type="EC" id="2.4.99.28"/>
    </reaction>
</comment>
<evidence type="ECO:0000256" key="9">
    <source>
        <dbReference type="SAM" id="Phobius"/>
    </source>
</evidence>
<keyword evidence="2" id="KW-0645">Protease</keyword>
<dbReference type="Gene3D" id="3.40.710.10">
    <property type="entry name" value="DD-peptidase/beta-lactamase superfamily"/>
    <property type="match status" value="1"/>
</dbReference>
<dbReference type="GO" id="GO:0004180">
    <property type="term" value="F:carboxypeptidase activity"/>
    <property type="evidence" value="ECO:0007669"/>
    <property type="project" value="UniProtKB-KW"/>
</dbReference>
<evidence type="ECO:0000256" key="4">
    <source>
        <dbReference type="ARBA" id="ARBA00022679"/>
    </source>
</evidence>